<comment type="caution">
    <text evidence="3">The sequence shown here is derived from an EMBL/GenBank/DDBJ whole genome shotgun (WGS) entry which is preliminary data.</text>
</comment>
<dbReference type="SUPFAM" id="SSF53098">
    <property type="entry name" value="Ribonuclease H-like"/>
    <property type="match status" value="1"/>
</dbReference>
<dbReference type="PANTHER" id="PTHR33112:SF12">
    <property type="entry name" value="HETEROKARYON INCOMPATIBILITY DOMAIN-CONTAINING PROTEIN"/>
    <property type="match status" value="1"/>
</dbReference>
<feature type="compositionally biased region" description="Low complexity" evidence="1">
    <location>
        <begin position="1"/>
        <end position="23"/>
    </location>
</feature>
<evidence type="ECO:0000313" key="4">
    <source>
        <dbReference type="Proteomes" id="UP001521116"/>
    </source>
</evidence>
<name>A0ABR3SMF2_9PEZI</name>
<protein>
    <recommendedName>
        <fullName evidence="2">RNase H type-1 domain-containing protein</fullName>
    </recommendedName>
</protein>
<dbReference type="InterPro" id="IPR010730">
    <property type="entry name" value="HET"/>
</dbReference>
<dbReference type="PROSITE" id="PS50879">
    <property type="entry name" value="RNASE_H_1"/>
    <property type="match status" value="1"/>
</dbReference>
<evidence type="ECO:0000259" key="2">
    <source>
        <dbReference type="PROSITE" id="PS50879"/>
    </source>
</evidence>
<feature type="region of interest" description="Disordered" evidence="1">
    <location>
        <begin position="1"/>
        <end position="47"/>
    </location>
</feature>
<evidence type="ECO:0000256" key="1">
    <source>
        <dbReference type="SAM" id="MobiDB-lite"/>
    </source>
</evidence>
<dbReference type="InterPro" id="IPR002156">
    <property type="entry name" value="RNaseH_domain"/>
</dbReference>
<dbReference type="Pfam" id="PF00075">
    <property type="entry name" value="RNase_H"/>
    <property type="match status" value="1"/>
</dbReference>
<accession>A0ABR3SMF2</accession>
<keyword evidence="4" id="KW-1185">Reference proteome</keyword>
<evidence type="ECO:0000313" key="3">
    <source>
        <dbReference type="EMBL" id="KAL1624774.1"/>
    </source>
</evidence>
<proteinExistence type="predicted"/>
<dbReference type="Proteomes" id="UP001521116">
    <property type="component" value="Unassembled WGS sequence"/>
</dbReference>
<feature type="compositionally biased region" description="Low complexity" evidence="1">
    <location>
        <begin position="33"/>
        <end position="42"/>
    </location>
</feature>
<dbReference type="Pfam" id="PF06985">
    <property type="entry name" value="HET"/>
    <property type="match status" value="1"/>
</dbReference>
<dbReference type="PANTHER" id="PTHR33112">
    <property type="entry name" value="DOMAIN PROTEIN, PUTATIVE-RELATED"/>
    <property type="match status" value="1"/>
</dbReference>
<dbReference type="InterPro" id="IPR012337">
    <property type="entry name" value="RNaseH-like_sf"/>
</dbReference>
<feature type="domain" description="RNase H type-1" evidence="2">
    <location>
        <begin position="80"/>
        <end position="248"/>
    </location>
</feature>
<organism evidence="3 4">
    <name type="scientific">Neofusicoccum ribis</name>
    <dbReference type="NCBI Taxonomy" id="45134"/>
    <lineage>
        <taxon>Eukaryota</taxon>
        <taxon>Fungi</taxon>
        <taxon>Dikarya</taxon>
        <taxon>Ascomycota</taxon>
        <taxon>Pezizomycotina</taxon>
        <taxon>Dothideomycetes</taxon>
        <taxon>Dothideomycetes incertae sedis</taxon>
        <taxon>Botryosphaeriales</taxon>
        <taxon>Botryosphaeriaceae</taxon>
        <taxon>Neofusicoccum</taxon>
    </lineage>
</organism>
<dbReference type="EMBL" id="JAJVDC020000102">
    <property type="protein sequence ID" value="KAL1624774.1"/>
    <property type="molecule type" value="Genomic_DNA"/>
</dbReference>
<sequence>MSTPSSPSAVAAAATTAAAAPALPAAPTPAPVPAARTPLVPRNNKQFHGKCWTSKEDPCTKKRKAGVLEFAMGEYSREDARVRVVYWTDASMNQTNEHSDTPEHGPEGDRASSVVVWRHPLDGGEWEWQEAAKLHEHVVTIRFAELSAIILALEQALAFVGSVAGAHIRSVIVYSDNLRSVEAIRNYRKWRIHFGTWTGWGRAELHKVVELTNRIRGLGVEVELAWIPAHDDVEGNQLADYVAKRTSSTLKDPKKLDERIQRLIDAGKTRGKVFGKLVKEREHNSHARHVFELRDQARAARQLSELAWPCSKPRADESYRSDLNQNLGTTEEIIQREDRIACDVDFCRSSFQPTAAEKIPDGRHIHTTTANIQFDPESHSFGPALPWQVETTSQQGVREILQLQAFPETTDDAKWAAASPSEEEVLKSIHGRRVSAEIDLKTVSGWLQACETKHLDRCAHGLGGADKKNRFMPMFVIDVKNCCLVCTPKDCRYVALSYVWGTGRMFKHIMANSDHLLTKGSLKTSEIPNTIRDAINLVDRIGQRYLWVDALCIIQDDVSMQQSQIAKMDRVYAEALFTIVAAHGNSAEAGLPGVSPGTRKQNQELLRLRDRSFLTILYDPTAISSSVWIRRAWTMQELLFSQRCLIFTADQVFWRCASATWLEELALEGAGSTALEILPANSEDQLPTSALDAAGYPALYRRLLLAYRQRRLSFQSDQLNAFAGVTSTLAAVQRDAFVWGLPRAQFAWALGWYFYGYHARHGAGTKVAAPGGKVVDVPFPSWSWAAWGGSEYLPPVDFKGGPAGVTAEPRFGHARLQHATQFYVSDEAGRVVAVDEGVGRDGDESSVQRRRFPWQGEEWRSPAEQRVDTIAGSGRIGALYFWTSVATLKVGRVEKQEPERSDYQAFDPNESEGIPVIARYMMMGSTSHIQGKPGYLKTERWPAGQPSTLDDMFDLDFVVIYKWGKTLILLAVEWIDGVAYRLGAAEVEEDIWIGLKHRQWKLVTLG</sequence>
<dbReference type="InterPro" id="IPR036397">
    <property type="entry name" value="RNaseH_sf"/>
</dbReference>
<dbReference type="Gene3D" id="3.30.420.10">
    <property type="entry name" value="Ribonuclease H-like superfamily/Ribonuclease H"/>
    <property type="match status" value="1"/>
</dbReference>
<reference evidence="3 4" key="1">
    <citation type="submission" date="2024-02" db="EMBL/GenBank/DDBJ databases">
        <title>De novo assembly and annotation of 12 fungi associated with fruit tree decline syndrome in Ontario, Canada.</title>
        <authorList>
            <person name="Sulman M."/>
            <person name="Ellouze W."/>
            <person name="Ilyukhin E."/>
        </authorList>
    </citation>
    <scope>NUCLEOTIDE SEQUENCE [LARGE SCALE GENOMIC DNA]</scope>
    <source>
        <strain evidence="3 4">M1-105</strain>
    </source>
</reference>
<gene>
    <name evidence="3" type="ORF">SLS56_007659</name>
</gene>